<dbReference type="EMBL" id="MJAT01000033">
    <property type="protein sequence ID" value="OEH85179.1"/>
    <property type="molecule type" value="Genomic_DNA"/>
</dbReference>
<dbReference type="HAMAP" id="MF_00338">
    <property type="entry name" value="UPF0145"/>
    <property type="match status" value="1"/>
</dbReference>
<comment type="similarity">
    <text evidence="1 2">Belongs to the UPF0145 family.</text>
</comment>
<accession>A0A1E5L5D6</accession>
<dbReference type="STRING" id="1390249.BHU72_06095"/>
<evidence type="ECO:0000256" key="2">
    <source>
        <dbReference type="HAMAP-Rule" id="MF_00338"/>
    </source>
</evidence>
<dbReference type="Pfam" id="PF01906">
    <property type="entry name" value="YbjQ_1"/>
    <property type="match status" value="1"/>
</dbReference>
<dbReference type="Gene3D" id="3.30.110.70">
    <property type="entry name" value="Hypothetical protein apc22750. Chain B"/>
    <property type="match status" value="1"/>
</dbReference>
<evidence type="ECO:0000313" key="3">
    <source>
        <dbReference type="EMBL" id="OEH85179.1"/>
    </source>
</evidence>
<comment type="caution">
    <text evidence="3">The sequence shown here is derived from an EMBL/GenBank/DDBJ whole genome shotgun (WGS) entry which is preliminary data.</text>
</comment>
<dbReference type="Proteomes" id="UP000095255">
    <property type="component" value="Unassembled WGS sequence"/>
</dbReference>
<dbReference type="InterPro" id="IPR002765">
    <property type="entry name" value="UPF0145_YbjQ-like"/>
</dbReference>
<dbReference type="SUPFAM" id="SSF117782">
    <property type="entry name" value="YbjQ-like"/>
    <property type="match status" value="1"/>
</dbReference>
<dbReference type="AlphaFoldDB" id="A0A1E5L5D6"/>
<evidence type="ECO:0000313" key="4">
    <source>
        <dbReference type="Proteomes" id="UP000095255"/>
    </source>
</evidence>
<name>A0A1E5L5D6_9FIRM</name>
<proteinExistence type="inferred from homology"/>
<protein>
    <recommendedName>
        <fullName evidence="2">UPF0145 protein BHU72_06095</fullName>
    </recommendedName>
</protein>
<dbReference type="OrthoDB" id="9796448at2"/>
<dbReference type="PANTHER" id="PTHR34068:SF2">
    <property type="entry name" value="UPF0145 PROTEIN SCO3412"/>
    <property type="match status" value="1"/>
</dbReference>
<evidence type="ECO:0000256" key="1">
    <source>
        <dbReference type="ARBA" id="ARBA00010751"/>
    </source>
</evidence>
<keyword evidence="4" id="KW-1185">Reference proteome</keyword>
<sequence>MILVNTETIPGKKIVRTIGYVKGSTIQARHIGQDIIAGLRNIVGGEIKEYTNLMDDARKRAVQRMVAEAEARGANAIVNLRFMNAQIAQGAAEILVYGTALVVEDEV</sequence>
<dbReference type="RefSeq" id="WP_069702506.1">
    <property type="nucleotide sequence ID" value="NZ_MJAT01000033.1"/>
</dbReference>
<dbReference type="PANTHER" id="PTHR34068">
    <property type="entry name" value="UPF0145 PROTEIN YBJQ"/>
    <property type="match status" value="1"/>
</dbReference>
<dbReference type="InterPro" id="IPR035439">
    <property type="entry name" value="UPF0145_dom_sf"/>
</dbReference>
<organism evidence="3 4">
    <name type="scientific">Desulfuribacillus stibiiarsenatis</name>
    <dbReference type="NCBI Taxonomy" id="1390249"/>
    <lineage>
        <taxon>Bacteria</taxon>
        <taxon>Bacillati</taxon>
        <taxon>Bacillota</taxon>
        <taxon>Desulfuribacillia</taxon>
        <taxon>Desulfuribacillales</taxon>
        <taxon>Desulfuribacillaceae</taxon>
        <taxon>Desulfuribacillus</taxon>
    </lineage>
</organism>
<reference evidence="3 4" key="1">
    <citation type="submission" date="2016-09" db="EMBL/GenBank/DDBJ databases">
        <title>Desulfuribacillus arsenicus sp. nov., an obligately anaerobic, dissimilatory arsenic- and antimonate-reducing bacterium isolated from anoxic sediments.</title>
        <authorList>
            <person name="Abin C.A."/>
            <person name="Hollibaugh J.T."/>
        </authorList>
    </citation>
    <scope>NUCLEOTIDE SEQUENCE [LARGE SCALE GENOMIC DNA]</scope>
    <source>
        <strain evidence="3 4">MLFW-2</strain>
    </source>
</reference>
<gene>
    <name evidence="3" type="ORF">BHU72_06095</name>
</gene>